<evidence type="ECO:0000256" key="1">
    <source>
        <dbReference type="ARBA" id="ARBA00008857"/>
    </source>
</evidence>
<dbReference type="InterPro" id="IPR011010">
    <property type="entry name" value="DNA_brk_join_enz"/>
</dbReference>
<accession>A0A2L1U3U8</accession>
<feature type="domain" description="Core-binding (CB)" evidence="7">
    <location>
        <begin position="74"/>
        <end position="168"/>
    </location>
</feature>
<dbReference type="InterPro" id="IPR050090">
    <property type="entry name" value="Tyrosine_recombinase_XerCD"/>
</dbReference>
<organism evidence="8 9">
    <name type="scientific">Paenibacillus larvae subsp. larvae</name>
    <dbReference type="NCBI Taxonomy" id="147375"/>
    <lineage>
        <taxon>Bacteria</taxon>
        <taxon>Bacillati</taxon>
        <taxon>Bacillota</taxon>
        <taxon>Bacilli</taxon>
        <taxon>Bacillales</taxon>
        <taxon>Paenibacillaceae</taxon>
        <taxon>Paenibacillus</taxon>
    </lineage>
</organism>
<dbReference type="PROSITE" id="PS51900">
    <property type="entry name" value="CB"/>
    <property type="match status" value="1"/>
</dbReference>
<dbReference type="Proteomes" id="UP000239833">
    <property type="component" value="Chromosome"/>
</dbReference>
<dbReference type="Pfam" id="PF00589">
    <property type="entry name" value="Phage_integrase"/>
    <property type="match status" value="1"/>
</dbReference>
<evidence type="ECO:0000256" key="2">
    <source>
        <dbReference type="ARBA" id="ARBA00022908"/>
    </source>
</evidence>
<reference evidence="9" key="1">
    <citation type="submission" date="2017-02" db="EMBL/GenBank/DDBJ databases">
        <title>Delineation of Paenibacillus larvae strains originating from foulbrood outbreaks.</title>
        <authorList>
            <person name="Beims H."/>
            <person name="Bunk B."/>
            <person name="Sproeer C."/>
            <person name="Mohr K.I."/>
            <person name="Pradella S."/>
            <person name="Guenther G."/>
            <person name="Rohde M."/>
            <person name="von der Ohe W."/>
            <person name="Steinert M."/>
        </authorList>
    </citation>
    <scope>NUCLEOTIDE SEQUENCE [LARGE SCALE GENOMIC DNA]</scope>
    <source>
        <strain evidence="9">Eric_III</strain>
    </source>
</reference>
<comment type="similarity">
    <text evidence="1">Belongs to the 'phage' integrase family.</text>
</comment>
<dbReference type="CDD" id="cd01189">
    <property type="entry name" value="INT_ICEBs1_C_like"/>
    <property type="match status" value="1"/>
</dbReference>
<name>A0A2L1U3U8_9BACL</name>
<keyword evidence="2" id="KW-0229">DNA integration</keyword>
<evidence type="ECO:0000259" key="7">
    <source>
        <dbReference type="PROSITE" id="PS51900"/>
    </source>
</evidence>
<dbReference type="InterPro" id="IPR002104">
    <property type="entry name" value="Integrase_catalytic"/>
</dbReference>
<sequence length="409" mass="47668">MASIEKRGTNSWRLVVEVGYDSKGKRVKRTKTVRVEDQALLRTTKKLREYLETELHKFKIEVEAGEYIAPQKMTLDQFVQDEWIPKYASKTENLSPLTFRNYVSHFDTHISPSLGHKHLGEIKTVHLLTFIDYLSKPEARKDGKEGRLSNGTIQYIYRVLKNILERAKEWGLIKVNPIVGVKKPKAERPEIHFYDEIEAREVISALDKEPRTWRLFILGSMIGGFRRGELLALEWTDVDFDNMTLSINKSISLTIDGHAVEKEPKSKSSIRIVDMPEWYMDELKIHKHEWKKEKLFVGDKWRGGDKQYVFHAGYGKPLHYTTPTTWWRNFVKRNQLKYIRFHDLRHSSATLLIEAGASMKAIQERLGHSKHQTTADIYAHVTKKVSRETAEKFDKFAPNNIRPQSVPNP</sequence>
<dbReference type="PANTHER" id="PTHR30349">
    <property type="entry name" value="PHAGE INTEGRASE-RELATED"/>
    <property type="match status" value="1"/>
</dbReference>
<evidence type="ECO:0000313" key="9">
    <source>
        <dbReference type="Proteomes" id="UP000239833"/>
    </source>
</evidence>
<dbReference type="GO" id="GO:0003677">
    <property type="term" value="F:DNA binding"/>
    <property type="evidence" value="ECO:0007669"/>
    <property type="project" value="UniProtKB-UniRule"/>
</dbReference>
<proteinExistence type="inferred from homology"/>
<keyword evidence="3 5" id="KW-0238">DNA-binding</keyword>
<dbReference type="STRING" id="147375.BXP28_09075"/>
<evidence type="ECO:0000256" key="5">
    <source>
        <dbReference type="PROSITE-ProRule" id="PRU01248"/>
    </source>
</evidence>
<dbReference type="AlphaFoldDB" id="A0A2L1U3U8"/>
<feature type="domain" description="Tyr recombinase" evidence="6">
    <location>
        <begin position="189"/>
        <end position="391"/>
    </location>
</feature>
<dbReference type="GO" id="GO:0006310">
    <property type="term" value="P:DNA recombination"/>
    <property type="evidence" value="ECO:0007669"/>
    <property type="project" value="UniProtKB-KW"/>
</dbReference>
<evidence type="ECO:0000256" key="4">
    <source>
        <dbReference type="ARBA" id="ARBA00023172"/>
    </source>
</evidence>
<protein>
    <submittedName>
        <fullName evidence="8">Phage integrase-like protein</fullName>
    </submittedName>
</protein>
<dbReference type="PROSITE" id="PS51898">
    <property type="entry name" value="TYR_RECOMBINASE"/>
    <property type="match status" value="1"/>
</dbReference>
<evidence type="ECO:0000313" key="8">
    <source>
        <dbReference type="EMBL" id="AVF27615.1"/>
    </source>
</evidence>
<keyword evidence="4" id="KW-0233">DNA recombination</keyword>
<dbReference type="RefSeq" id="WP_079940292.1">
    <property type="nucleotide sequence ID" value="NZ_CP019655.1"/>
</dbReference>
<gene>
    <name evidence="8" type="ORF">ERICIII_03505</name>
</gene>
<dbReference type="InterPro" id="IPR044068">
    <property type="entry name" value="CB"/>
</dbReference>
<dbReference type="InterPro" id="IPR004107">
    <property type="entry name" value="Integrase_SAM-like_N"/>
</dbReference>
<dbReference type="Gene3D" id="1.10.150.130">
    <property type="match status" value="1"/>
</dbReference>
<evidence type="ECO:0000256" key="3">
    <source>
        <dbReference type="ARBA" id="ARBA00023125"/>
    </source>
</evidence>
<dbReference type="PANTHER" id="PTHR30349:SF64">
    <property type="entry name" value="PROPHAGE INTEGRASE INTD-RELATED"/>
    <property type="match status" value="1"/>
</dbReference>
<dbReference type="GO" id="GO:0015074">
    <property type="term" value="P:DNA integration"/>
    <property type="evidence" value="ECO:0007669"/>
    <property type="project" value="UniProtKB-KW"/>
</dbReference>
<dbReference type="InterPro" id="IPR010998">
    <property type="entry name" value="Integrase_recombinase_N"/>
</dbReference>
<dbReference type="InterPro" id="IPR013762">
    <property type="entry name" value="Integrase-like_cat_sf"/>
</dbReference>
<evidence type="ECO:0000259" key="6">
    <source>
        <dbReference type="PROSITE" id="PS51898"/>
    </source>
</evidence>
<dbReference type="Pfam" id="PF14659">
    <property type="entry name" value="Phage_int_SAM_3"/>
    <property type="match status" value="1"/>
</dbReference>
<dbReference type="SUPFAM" id="SSF56349">
    <property type="entry name" value="DNA breaking-rejoining enzymes"/>
    <property type="match status" value="1"/>
</dbReference>
<dbReference type="Gene3D" id="1.10.443.10">
    <property type="entry name" value="Intergrase catalytic core"/>
    <property type="match status" value="1"/>
</dbReference>
<dbReference type="EMBL" id="CP019655">
    <property type="protein sequence ID" value="AVF27615.1"/>
    <property type="molecule type" value="Genomic_DNA"/>
</dbReference>